<feature type="domain" description="UDENN" evidence="2">
    <location>
        <begin position="175"/>
        <end position="829"/>
    </location>
</feature>
<dbReference type="Proteomes" id="UP000237105">
    <property type="component" value="Unassembled WGS sequence"/>
</dbReference>
<dbReference type="Pfam" id="PF03456">
    <property type="entry name" value="uDENN"/>
    <property type="match status" value="1"/>
</dbReference>
<organism evidence="3 4">
    <name type="scientific">Parasponia andersonii</name>
    <name type="common">Sponia andersonii</name>
    <dbReference type="NCBI Taxonomy" id="3476"/>
    <lineage>
        <taxon>Eukaryota</taxon>
        <taxon>Viridiplantae</taxon>
        <taxon>Streptophyta</taxon>
        <taxon>Embryophyta</taxon>
        <taxon>Tracheophyta</taxon>
        <taxon>Spermatophyta</taxon>
        <taxon>Magnoliopsida</taxon>
        <taxon>eudicotyledons</taxon>
        <taxon>Gunneridae</taxon>
        <taxon>Pentapetalae</taxon>
        <taxon>rosids</taxon>
        <taxon>fabids</taxon>
        <taxon>Rosales</taxon>
        <taxon>Cannabaceae</taxon>
        <taxon>Parasponia</taxon>
    </lineage>
</organism>
<dbReference type="InterPro" id="IPR005113">
    <property type="entry name" value="uDENN_dom"/>
</dbReference>
<protein>
    <submittedName>
        <fullName evidence="3">DENN domain containing protein</fullName>
    </submittedName>
</protein>
<dbReference type="InterPro" id="IPR051942">
    <property type="entry name" value="DENN_domain_containing_2"/>
</dbReference>
<dbReference type="Gene3D" id="3.30.450.200">
    <property type="match status" value="1"/>
</dbReference>
<comment type="caution">
    <text evidence="3">The sequence shown here is derived from an EMBL/GenBank/DDBJ whole genome shotgun (WGS) entry which is preliminary data.</text>
</comment>
<dbReference type="EMBL" id="JXTB01000540">
    <property type="protein sequence ID" value="PON37128.1"/>
    <property type="molecule type" value="Genomic_DNA"/>
</dbReference>
<dbReference type="PANTHER" id="PTHR15288:SF0">
    <property type="entry name" value="UDENN DOMAIN-CONTAINING PROTEIN"/>
    <property type="match status" value="1"/>
</dbReference>
<dbReference type="PROSITE" id="PS50211">
    <property type="entry name" value="DENN"/>
    <property type="match status" value="1"/>
</dbReference>
<dbReference type="InterPro" id="IPR037516">
    <property type="entry name" value="Tripartite_DENN"/>
</dbReference>
<dbReference type="SMART" id="SM00799">
    <property type="entry name" value="DENN"/>
    <property type="match status" value="1"/>
</dbReference>
<sequence length="831" mass="93781">MIKMDGSKEDGEGHEDRPSSPIWVLQQISEEAFRVAGEAIQSVYSGNSISNMNNVTPLGHGPGHRRAQSEILTIGHRRSNSFNRLKTQVQRAWKWGSNSREEGRRSNFNPEVLANQKRQWYQLHSKVLDRTNYKEPTSLFEHFIVAGIHPDTNLETVEDAFAKRKKWEREMSRSEILDFKVLHQRAPSIPNFEPQILFKYPPRKKLVMRWKDLAAFCFPGGVKAQLVERTPSLSDLNELIYGQEHLGRDDLSFIFSLKGADNATLYGVCLHVLEIVQRPPGILGFSSPVSQSSGGFNRFLVSAPRCYCVLSRVPFFELHYEMLNSIIAQQRLNRITELVTEMSLFDYVPSPLTAHYRLHENVELPERESFSYWMTSAIPVDSAVALTAAAAGIVPDDVITLSSLRISEPNSPESVTASESSEFSQARELDKDGRKNLQYFDDYASEASETRSDTLERMYGSYENGHSSPEVRTSFSSRFRTLERLGSSESLFSPARSMTSEDDDDELFSNFDKDLGSDLIMEWAKENKNDLLQIVCGYHALPLPARGSELVFQPLEHLQSIEYRRPPVSVLGFYEKYLDSFESPEVNFKLAAAEEALALSVWTTATICRVLSLESVLALFTGVLLEKQVVVVCPNLGLLSATVLSLIPMILPFQWQSLMLPVLPVRMLEFLDAPVPFIVGLLNKPSDLKMKTSNLVHVNVSKDQVKTCNLPTLPRHKELASALAPIHARLSHENSIAKRHPVHRCTETQAEAAGQFLKVTRGYLESLCSDLRLHTITSVQSNNDRVSLLLRDSFIDSFPSRDQPFIKLFVDTQMFTVLSDSRLSSFENGHS</sequence>
<proteinExistence type="predicted"/>
<keyword evidence="4" id="KW-1185">Reference proteome</keyword>
<dbReference type="OrthoDB" id="6019893at2759"/>
<evidence type="ECO:0000259" key="2">
    <source>
        <dbReference type="PROSITE" id="PS50211"/>
    </source>
</evidence>
<evidence type="ECO:0000313" key="3">
    <source>
        <dbReference type="EMBL" id="PON37128.1"/>
    </source>
</evidence>
<feature type="compositionally biased region" description="Basic and acidic residues" evidence="1">
    <location>
        <begin position="1"/>
        <end position="18"/>
    </location>
</feature>
<reference evidence="4" key="1">
    <citation type="submission" date="2016-06" db="EMBL/GenBank/DDBJ databases">
        <title>Parallel loss of symbiosis genes in relatives of nitrogen-fixing non-legume Parasponia.</title>
        <authorList>
            <person name="Van Velzen R."/>
            <person name="Holmer R."/>
            <person name="Bu F."/>
            <person name="Rutten L."/>
            <person name="Van Zeijl A."/>
            <person name="Liu W."/>
            <person name="Santuari L."/>
            <person name="Cao Q."/>
            <person name="Sharma T."/>
            <person name="Shen D."/>
            <person name="Roswanjaya Y."/>
            <person name="Wardhani T."/>
            <person name="Kalhor M.S."/>
            <person name="Jansen J."/>
            <person name="Van den Hoogen J."/>
            <person name="Gungor B."/>
            <person name="Hartog M."/>
            <person name="Hontelez J."/>
            <person name="Verver J."/>
            <person name="Yang W.-C."/>
            <person name="Schijlen E."/>
            <person name="Repin R."/>
            <person name="Schilthuizen M."/>
            <person name="Schranz E."/>
            <person name="Heidstra R."/>
            <person name="Miyata K."/>
            <person name="Fedorova E."/>
            <person name="Kohlen W."/>
            <person name="Bisseling T."/>
            <person name="Smit S."/>
            <person name="Geurts R."/>
        </authorList>
    </citation>
    <scope>NUCLEOTIDE SEQUENCE [LARGE SCALE GENOMIC DNA]</scope>
    <source>
        <strain evidence="4">cv. WU1-14</strain>
    </source>
</reference>
<dbReference type="AlphaFoldDB" id="A0A2P5AKQ4"/>
<feature type="compositionally biased region" description="Polar residues" evidence="1">
    <location>
        <begin position="408"/>
        <end position="424"/>
    </location>
</feature>
<feature type="region of interest" description="Disordered" evidence="1">
    <location>
        <begin position="1"/>
        <end position="21"/>
    </location>
</feature>
<evidence type="ECO:0000313" key="4">
    <source>
        <dbReference type="Proteomes" id="UP000237105"/>
    </source>
</evidence>
<dbReference type="PANTHER" id="PTHR15288">
    <property type="entry name" value="DENN DOMAIN-CONTAINING PROTEIN 2"/>
    <property type="match status" value="1"/>
</dbReference>
<dbReference type="InterPro" id="IPR043153">
    <property type="entry name" value="DENN_C"/>
</dbReference>
<accession>A0A2P5AKQ4</accession>
<name>A0A2P5AKQ4_PARAD</name>
<gene>
    <name evidence="3" type="ORF">PanWU01x14_322490</name>
</gene>
<feature type="region of interest" description="Disordered" evidence="1">
    <location>
        <begin position="408"/>
        <end position="429"/>
    </location>
</feature>
<dbReference type="SMART" id="SM00800">
    <property type="entry name" value="uDENN"/>
    <property type="match status" value="1"/>
</dbReference>
<dbReference type="Pfam" id="PF02141">
    <property type="entry name" value="DENN"/>
    <property type="match status" value="1"/>
</dbReference>
<dbReference type="InterPro" id="IPR001194">
    <property type="entry name" value="cDENN_dom"/>
</dbReference>
<dbReference type="Gene3D" id="3.40.50.11500">
    <property type="match status" value="1"/>
</dbReference>
<evidence type="ECO:0000256" key="1">
    <source>
        <dbReference type="SAM" id="MobiDB-lite"/>
    </source>
</evidence>